<evidence type="ECO:0000313" key="8">
    <source>
        <dbReference type="Proteomes" id="UP001606305"/>
    </source>
</evidence>
<proteinExistence type="inferred from homology"/>
<comment type="cofactor">
    <cofactor evidence="1">
        <name>Fe cation</name>
        <dbReference type="ChEBI" id="CHEBI:24875"/>
    </cofactor>
</comment>
<feature type="domain" description="VOC" evidence="6">
    <location>
        <begin position="15"/>
        <end position="132"/>
    </location>
</feature>
<dbReference type="GO" id="GO:0003868">
    <property type="term" value="F:4-hydroxyphenylpyruvate dioxygenase activity"/>
    <property type="evidence" value="ECO:0007669"/>
    <property type="project" value="UniProtKB-EC"/>
</dbReference>
<dbReference type="RefSeq" id="WP_394489483.1">
    <property type="nucleotide sequence ID" value="NZ_JBIGIA010000013.1"/>
</dbReference>
<dbReference type="PANTHER" id="PTHR11959:SF1">
    <property type="entry name" value="4-HYDROXYPHENYLPYRUVATE DIOXYGENASE"/>
    <property type="match status" value="1"/>
</dbReference>
<keyword evidence="7" id="KW-0223">Dioxygenase</keyword>
<dbReference type="CDD" id="cd08342">
    <property type="entry name" value="HPPD_N_like"/>
    <property type="match status" value="1"/>
</dbReference>
<dbReference type="Gene3D" id="3.10.180.10">
    <property type="entry name" value="2,3-Dihydroxybiphenyl 1,2-Dioxygenase, domain 1"/>
    <property type="match status" value="2"/>
</dbReference>
<comment type="similarity">
    <text evidence="2">Belongs to the 4HPPD family.</text>
</comment>
<reference evidence="7 8" key="1">
    <citation type="submission" date="2024-09" db="EMBL/GenBank/DDBJ databases">
        <title>Novel species of the genus Pelomonas and Roseateles isolated from streams.</title>
        <authorList>
            <person name="Lu H."/>
        </authorList>
    </citation>
    <scope>NUCLEOTIDE SEQUENCE [LARGE SCALE GENOMIC DNA]</scope>
    <source>
        <strain evidence="7 8">BYS96W</strain>
    </source>
</reference>
<sequence length="381" mass="42242">MAKFTPWDNPMGTDGFEFIEFAAPDPAALGRLFETMGFTAVARHRHKAVTLYRQGGVNFIINAETDSFAQRFARLHGPSICAIAFRVQDAAHAYRRALELGAWGFDNKAGPMELNIPAIKGIGDSLIYFVDRWQGKGGAKAGAIGNISIYDVDFVPLLDAQGRPVDPNPAGHGLTEIDHLTHNVFRGRMKEWSEFYERFFNFREVRYFDIEGKLTGLKSKAMTSPCGKIRIPINESSDDKSQIAEYLALYHGEGIQHVALGTTDIYQSVAGMKGTGVAFQDTIDTYFDLIDKRLPGHGENVAELKRLRILIDGAAHLGAEKELLLQIFTKEVIGPIFFELIQRKGNEGFGEGNFKALFESIELDQIRRGVLKDEAAPAKAV</sequence>
<dbReference type="InterPro" id="IPR041736">
    <property type="entry name" value="4OHPhenylPyrv_dOase_N"/>
</dbReference>
<keyword evidence="7" id="KW-0560">Oxidoreductase</keyword>
<evidence type="ECO:0000256" key="4">
    <source>
        <dbReference type="ARBA" id="ARBA00022737"/>
    </source>
</evidence>
<comment type="caution">
    <text evidence="7">The sequence shown here is derived from an EMBL/GenBank/DDBJ whole genome shotgun (WGS) entry which is preliminary data.</text>
</comment>
<evidence type="ECO:0000256" key="5">
    <source>
        <dbReference type="ARBA" id="ARBA00023004"/>
    </source>
</evidence>
<dbReference type="CDD" id="cd07250">
    <property type="entry name" value="HPPD_C_like"/>
    <property type="match status" value="1"/>
</dbReference>
<evidence type="ECO:0000256" key="3">
    <source>
        <dbReference type="ARBA" id="ARBA00022723"/>
    </source>
</evidence>
<dbReference type="InterPro" id="IPR041735">
    <property type="entry name" value="4OHPhenylPyrv_dOase_C"/>
</dbReference>
<keyword evidence="3" id="KW-0479">Metal-binding</keyword>
<dbReference type="InterPro" id="IPR005956">
    <property type="entry name" value="4OHPhenylPyrv_dOase"/>
</dbReference>
<keyword evidence="8" id="KW-1185">Reference proteome</keyword>
<dbReference type="PROSITE" id="PS51819">
    <property type="entry name" value="VOC"/>
    <property type="match status" value="2"/>
</dbReference>
<dbReference type="EC" id="1.13.11.27" evidence="7"/>
<dbReference type="PANTHER" id="PTHR11959">
    <property type="entry name" value="4-HYDROXYPHENYLPYRUVATE DIOXYGENASE"/>
    <property type="match status" value="1"/>
</dbReference>
<evidence type="ECO:0000256" key="1">
    <source>
        <dbReference type="ARBA" id="ARBA00001962"/>
    </source>
</evidence>
<dbReference type="EMBL" id="JBIGIA010000013">
    <property type="protein sequence ID" value="MFG6458479.1"/>
    <property type="molecule type" value="Genomic_DNA"/>
</dbReference>
<feature type="domain" description="VOC" evidence="6">
    <location>
        <begin position="176"/>
        <end position="330"/>
    </location>
</feature>
<dbReference type="Pfam" id="PF14696">
    <property type="entry name" value="Glyoxalase_5"/>
    <property type="match status" value="1"/>
</dbReference>
<dbReference type="InterPro" id="IPR004360">
    <property type="entry name" value="Glyas_Fos-R_dOase_dom"/>
</dbReference>
<gene>
    <name evidence="7" type="primary">hppD</name>
    <name evidence="7" type="ORF">ACG00X_16690</name>
</gene>
<dbReference type="Proteomes" id="UP001606305">
    <property type="component" value="Unassembled WGS sequence"/>
</dbReference>
<dbReference type="InterPro" id="IPR029068">
    <property type="entry name" value="Glyas_Bleomycin-R_OHBP_Dase"/>
</dbReference>
<organism evidence="7 8">
    <name type="scientific">Pelomonas nitida</name>
    <dbReference type="NCBI Taxonomy" id="3299027"/>
    <lineage>
        <taxon>Bacteria</taxon>
        <taxon>Pseudomonadati</taxon>
        <taxon>Pseudomonadota</taxon>
        <taxon>Betaproteobacteria</taxon>
        <taxon>Burkholderiales</taxon>
        <taxon>Sphaerotilaceae</taxon>
        <taxon>Roseateles</taxon>
    </lineage>
</organism>
<accession>A0ABW7G936</accession>
<dbReference type="NCBIfam" id="TIGR01263">
    <property type="entry name" value="4HPPD"/>
    <property type="match status" value="1"/>
</dbReference>
<dbReference type="InterPro" id="IPR037523">
    <property type="entry name" value="VOC_core"/>
</dbReference>
<dbReference type="SUPFAM" id="SSF54593">
    <property type="entry name" value="Glyoxalase/Bleomycin resistance protein/Dihydroxybiphenyl dioxygenase"/>
    <property type="match status" value="1"/>
</dbReference>
<dbReference type="PIRSF" id="PIRSF009283">
    <property type="entry name" value="HPP_dOase"/>
    <property type="match status" value="1"/>
</dbReference>
<evidence type="ECO:0000313" key="7">
    <source>
        <dbReference type="EMBL" id="MFG6458479.1"/>
    </source>
</evidence>
<protein>
    <submittedName>
        <fullName evidence="7">4-hydroxyphenylpyruvate dioxygenase</fullName>
        <ecNumber evidence="7">1.13.11.27</ecNumber>
    </submittedName>
</protein>
<dbReference type="Pfam" id="PF00903">
    <property type="entry name" value="Glyoxalase"/>
    <property type="match status" value="1"/>
</dbReference>
<evidence type="ECO:0000259" key="6">
    <source>
        <dbReference type="PROSITE" id="PS51819"/>
    </source>
</evidence>
<name>A0ABW7G936_9BURK</name>
<evidence type="ECO:0000256" key="2">
    <source>
        <dbReference type="ARBA" id="ARBA00005877"/>
    </source>
</evidence>
<keyword evidence="5" id="KW-0408">Iron</keyword>
<keyword evidence="4" id="KW-0677">Repeat</keyword>